<dbReference type="Gene3D" id="2.60.120.1560">
    <property type="match status" value="1"/>
</dbReference>
<dbReference type="GO" id="GO:0030246">
    <property type="term" value="F:carbohydrate binding"/>
    <property type="evidence" value="ECO:0007669"/>
    <property type="project" value="InterPro"/>
</dbReference>
<dbReference type="PANTHER" id="PTHR46376">
    <property type="entry name" value="LEUCINE-ZIPPER-LIKE TRANSCRIPTIONAL REGULATOR 1"/>
    <property type="match status" value="1"/>
</dbReference>
<evidence type="ECO:0000256" key="5">
    <source>
        <dbReference type="PROSITE-ProRule" id="PRU00087"/>
    </source>
</evidence>
<dbReference type="SUPFAM" id="SSF117281">
    <property type="entry name" value="Kelch motif"/>
    <property type="match status" value="2"/>
</dbReference>
<feature type="repeat" description="Filamin" evidence="5">
    <location>
        <begin position="3642"/>
        <end position="3721"/>
    </location>
</feature>
<feature type="domain" description="SUEL-type lectin" evidence="8">
    <location>
        <begin position="2401"/>
        <end position="2512"/>
    </location>
</feature>
<keyword evidence="4" id="KW-1015">Disulfide bond</keyword>
<feature type="repeat" description="Filamin" evidence="5">
    <location>
        <begin position="4281"/>
        <end position="4378"/>
    </location>
</feature>
<dbReference type="InterPro" id="IPR006558">
    <property type="entry name" value="LamG-like"/>
</dbReference>
<dbReference type="InterPro" id="IPR015915">
    <property type="entry name" value="Kelch-typ_b-propeller"/>
</dbReference>
<name>A0A7S0WPQ0_9CHLO</name>
<feature type="region of interest" description="Disordered" evidence="6">
    <location>
        <begin position="5054"/>
        <end position="5078"/>
    </location>
</feature>
<dbReference type="Gene3D" id="2.60.120.200">
    <property type="match status" value="6"/>
</dbReference>
<evidence type="ECO:0000256" key="1">
    <source>
        <dbReference type="ARBA" id="ARBA00022441"/>
    </source>
</evidence>
<dbReference type="PROSITE" id="PS51820">
    <property type="entry name" value="PA14"/>
    <property type="match status" value="1"/>
</dbReference>
<dbReference type="SUPFAM" id="SSF81296">
    <property type="entry name" value="E set domains"/>
    <property type="match status" value="3"/>
</dbReference>
<dbReference type="InterPro" id="IPR006652">
    <property type="entry name" value="Kelch_1"/>
</dbReference>
<keyword evidence="1" id="KW-0880">Kelch repeat</keyword>
<evidence type="ECO:0000256" key="4">
    <source>
        <dbReference type="ARBA" id="ARBA00023157"/>
    </source>
</evidence>
<feature type="repeat" description="Filamin" evidence="5">
    <location>
        <begin position="3510"/>
        <end position="3620"/>
    </location>
</feature>
<dbReference type="Pfam" id="PF00630">
    <property type="entry name" value="Filamin"/>
    <property type="match status" value="1"/>
</dbReference>
<feature type="domain" description="PA14" evidence="9">
    <location>
        <begin position="3082"/>
        <end position="3259"/>
    </location>
</feature>
<accession>A0A7S0WPQ0</accession>
<evidence type="ECO:0000259" key="8">
    <source>
        <dbReference type="PROSITE" id="PS50228"/>
    </source>
</evidence>
<evidence type="ECO:0000256" key="2">
    <source>
        <dbReference type="ARBA" id="ARBA00022729"/>
    </source>
</evidence>
<evidence type="ECO:0000259" key="9">
    <source>
        <dbReference type="PROSITE" id="PS51820"/>
    </source>
</evidence>
<evidence type="ECO:0000256" key="7">
    <source>
        <dbReference type="SAM" id="SignalP"/>
    </source>
</evidence>
<dbReference type="InterPro" id="IPR000922">
    <property type="entry name" value="Lectin_gal-bd_dom"/>
</dbReference>
<feature type="domain" description="SUEL-type lectin" evidence="8">
    <location>
        <begin position="3985"/>
        <end position="4071"/>
    </location>
</feature>
<dbReference type="InterPro" id="IPR014756">
    <property type="entry name" value="Ig_E-set"/>
</dbReference>
<dbReference type="Pfam" id="PF10102">
    <property type="entry name" value="DUF2341"/>
    <property type="match status" value="1"/>
</dbReference>
<gene>
    <name evidence="10" type="ORF">POBO1169_LOCUS13341</name>
</gene>
<dbReference type="PROSITE" id="PS50194">
    <property type="entry name" value="FILAMIN_REPEAT"/>
    <property type="match status" value="3"/>
</dbReference>
<dbReference type="InterPro" id="IPR013783">
    <property type="entry name" value="Ig-like_fold"/>
</dbReference>
<dbReference type="Gene3D" id="2.60.120.740">
    <property type="match status" value="2"/>
</dbReference>
<dbReference type="SUPFAM" id="SSF49899">
    <property type="entry name" value="Concanavalin A-like lectins/glucanases"/>
    <property type="match status" value="6"/>
</dbReference>
<protein>
    <submittedName>
        <fullName evidence="10">Uncharacterized protein</fullName>
    </submittedName>
</protein>
<feature type="chain" id="PRO_5030538023" evidence="7">
    <location>
        <begin position="29"/>
        <end position="5078"/>
    </location>
</feature>
<dbReference type="InterPro" id="IPR043159">
    <property type="entry name" value="Lectin_gal-bd_sf"/>
</dbReference>
<keyword evidence="3" id="KW-0677">Repeat</keyword>
<dbReference type="PANTHER" id="PTHR46376:SF1">
    <property type="entry name" value="LEUCINE-ZIPPER-LIKE TRANSCRIPTIONAL REGULATOR 1"/>
    <property type="match status" value="1"/>
</dbReference>
<evidence type="ECO:0000256" key="3">
    <source>
        <dbReference type="ARBA" id="ARBA00022737"/>
    </source>
</evidence>
<dbReference type="SUPFAM" id="SSF56988">
    <property type="entry name" value="Anthrax protective antigen"/>
    <property type="match status" value="1"/>
</dbReference>
<proteinExistence type="predicted"/>
<dbReference type="Pfam" id="PF02140">
    <property type="entry name" value="SUEL_Lectin"/>
    <property type="match status" value="2"/>
</dbReference>
<dbReference type="InterPro" id="IPR018765">
    <property type="entry name" value="DUF2341"/>
</dbReference>
<organism evidence="10">
    <name type="scientific">Pyramimonas obovata</name>
    <dbReference type="NCBI Taxonomy" id="1411642"/>
    <lineage>
        <taxon>Eukaryota</taxon>
        <taxon>Viridiplantae</taxon>
        <taxon>Chlorophyta</taxon>
        <taxon>Pyramimonadophyceae</taxon>
        <taxon>Pyramimonadales</taxon>
        <taxon>Pyramimonadaceae</taxon>
        <taxon>Pyramimonas</taxon>
        <taxon>Pyramimonas incertae sedis</taxon>
    </lineage>
</organism>
<evidence type="ECO:0000313" key="10">
    <source>
        <dbReference type="EMBL" id="CAD8676831.1"/>
    </source>
</evidence>
<dbReference type="SMART" id="SM00560">
    <property type="entry name" value="LamGL"/>
    <property type="match status" value="1"/>
</dbReference>
<dbReference type="Pfam" id="PF24681">
    <property type="entry name" value="Kelch_KLHDC2_KLHL20_DRC7"/>
    <property type="match status" value="1"/>
</dbReference>
<evidence type="ECO:0000256" key="6">
    <source>
        <dbReference type="SAM" id="MobiDB-lite"/>
    </source>
</evidence>
<dbReference type="SMART" id="SM00612">
    <property type="entry name" value="Kelch"/>
    <property type="match status" value="2"/>
</dbReference>
<dbReference type="EMBL" id="HBFA01026264">
    <property type="protein sequence ID" value="CAD8676831.1"/>
    <property type="molecule type" value="Transcribed_RNA"/>
</dbReference>
<dbReference type="GO" id="GO:0005794">
    <property type="term" value="C:Golgi apparatus"/>
    <property type="evidence" value="ECO:0007669"/>
    <property type="project" value="TreeGrafter"/>
</dbReference>
<dbReference type="CDD" id="cd22842">
    <property type="entry name" value="Gal_Rha_Lectin_BGal"/>
    <property type="match status" value="2"/>
</dbReference>
<dbReference type="Gene3D" id="2.60.40.10">
    <property type="entry name" value="Immunoglobulins"/>
    <property type="match status" value="5"/>
</dbReference>
<dbReference type="InterPro" id="IPR018871">
    <property type="entry name" value="GLEYA_adhesin_domain"/>
</dbReference>
<dbReference type="InterPro" id="IPR013320">
    <property type="entry name" value="ConA-like_dom_sf"/>
</dbReference>
<dbReference type="InterPro" id="IPR051568">
    <property type="entry name" value="LZTR1/Attractin"/>
</dbReference>
<dbReference type="Pfam" id="PF13385">
    <property type="entry name" value="Laminin_G_3"/>
    <property type="match status" value="3"/>
</dbReference>
<dbReference type="Pfam" id="PF10528">
    <property type="entry name" value="GLEYA"/>
    <property type="match status" value="1"/>
</dbReference>
<feature type="signal peptide" evidence="7">
    <location>
        <begin position="1"/>
        <end position="28"/>
    </location>
</feature>
<keyword evidence="2 7" id="KW-0732">Signal</keyword>
<dbReference type="InterPro" id="IPR017868">
    <property type="entry name" value="Filamin/ABP280_repeat-like"/>
</dbReference>
<dbReference type="PROSITE" id="PS50228">
    <property type="entry name" value="SUEL_LECTIN"/>
    <property type="match status" value="2"/>
</dbReference>
<sequence length="5078" mass="559842">MERGVAAGRWTPLLLLAMLLNASNFVQGSHFRYGTMSWRPITSADTASGVTDADAIRRTVAFDFKAAYRRDYEWGKFFREQYQSSLPGAAWIDGGSCFTEASCSRVNSGDETKIFLFPETGVDYSNWKVKLAVGRSYFTLNVSAPNSFGETSDTRVQCVSPFDTGDKPRCADSDESNTQYAIRPVDPFTGLTIPYDPSYPDHVSDTQTPCEQADDEEPDYCSPWSQTYGLFFGDGTTHDVELTITEVNFENTEVGNFLLGQSVFYHTYAAYKKSDFEPWTVYFTGGNRLTYSTERLINNHQGRFRLELTVNLNYPDGVPNNSPILDSMPVLPVPYTGRAEFSANGMLATFSLQGYDPDINPAAYRGNKLESNERIYFYLASPRKMGMLLANQVPDLKFPSRWYKDDYELARQDCYERACTDAGGNFDPFTNDAGVSIGKKNADDSIYEGSCSQCAAGDRVCTSLRQTINGVIVETPLNFTCEAYPPWDNDKNHAHQPDNFRVNKYSGVAQWETGINPFQYDNASYVTDWVLDDDPLNDVATPGTIHKTKGTGAGSELQPLQPGFYNVVFDVRSASHDINCYDKDYQGPLINPNTGRAYTLPLNGARYTEDQCKAIDDEDMIDIAYVSTPIDFLLFLYQPASFCSKDICRNTVQGITTFRDAEGRYGEGDDPASATPAVLAGGKGTCTICGGGAWTWYDDTFTQWLTMTAQETNLTDYTVCLQDNNCGYSDLASILPADEALICKRNTPPKWVDQVIPGEPDGLTPAPRPADRPFQTRTFGQYIEDGVPAQNVYPGLALVTGQRSTEVRFNLTAIDEDDCVEMSILPVGLFRGYTMYELDTVGNPTDRTSCSYDDSVSAIDPQGNNGATCKYTMKLAYIKRVGSTNMFYREFIWEANTTLPQLQDPRPPNVVVCFLPFDNYQVGIRRCVNIILSSAQDLYWVDARAKLAEQFSDNTAFTDMVATCDANIKDPANTHIYENPCEYTPADLTTFYVSPGNTLEFYMTAIQDSGNAPLGIYITEGGMIKKNGQVGPPEGATFEYTEFPDGGDPDESFRRDPAKKKFSWTPAEGQQCEYKLCFIANNTRADPTTIDYSRTFGGQADERCYTIVVMDQVVSFMSGSFVDAGAVLPSLTSECGMTFSMWFYPEGILIMPVATFGYIKAGESTENVVYKVEWITKTKWQFSDGTQTLHEGEYRALRFTYGSFVAQTVVEFANRQWHYMAFTIAPDGAFTMYLDGVETTHYAEDMRDFHQVAVETGSLPVVDGEVEIVGGILAANPGSTPFLRLGAADRDDTNFYSGLIGDVRIYSRALPAEEIGAKMFVPLEATQEVGLEAYYKFSDGNQAANDLGNPLGQFNKYRALADVASADPDCNLEGDTYCNDANADSPTSPSVEFMIAKSATMMDHSGKGNNAVGCGNPADPADPLGCVTTSTMYFQFAPTPTMPPCPWKAAPYVVHVDGGAIITVRGVGFARSQWLKCSFSMSDGTTRVMKAQHVDNENIRCASPGSPDQTVSALEVTNAGAGYYTDFKIPVYMMERVVDFPEEGGRVVVPNACGNFGVYGFSIGGWLYPRSTSTGELESVMTLTGAAGYLAVKYNGEAFVVVEKVGTAAEVSLGESGLAPAHNSGKEGSGWHYVLLSGDDTKLMLYVDGAEYEMNKHTVSISVCDLELGTTSGKAFLGYMEEVTVWMTFLEKCDAYQLMWGNRTREALVPMGTGSTPTNPSSALVTYLKFNSWADPIALLELTDSSKTNTQGINLEGAASLLWTTVPYLKPSFNRPRPRVGPPVSKTAGMSTPVYIDDVEKTENATMPRKFQDFYQDAMFPGGELVPEEQRYGIKSAIKMQVDGRKTLNVVGFGFAESQWLKCDFNGELVPATFVNLDEVTCDIGPVETPGMYSLGVMNQFPDSDECEATIGTRSVGRGQAARQMTAELKDKLELSETALSLDGVDDYAISTEVAASLVKDGEFTGVTFGAWFKPMNDDADKSQPIMCFATKCEETVLSPPPPSPPPPSPPPQVCAGEVCPPVTPVVVASPPPIVSTPATPPAYSVVTEATEPHAQFCLMYKAGHVYLHSELTSPTYNDLYFNQSTAVPVTTGHWHYAEIVIDGKDTQLPEIDSELTDEAGNPVVPTFAASMVVDNRTYDGKPDGAYFNDFRVPVNAESLAEGTFYLGGLGCDPAWAANETPLTAFEGLVDEVRIFNSTHRTEWFARLDVEKEQPLAYYRMSSMEGESLNLYSLFPMGNKIEDFSDHGLHLTFHEMSTSTADKDGNQTHVFTEAPWEAASAFKVTDTSGSEIATMMLDADQTVLVEGYNVADTPWLKCIFYIADVSETKMVEIVPLDPVNATYVNGTHVSCKAPEAHMPIMGFAQIANPRGADAADFLYMDSALEFEGDMVKKMEIIGGTANAGESVDLTCPSGMRMDKVMFASYGRPHNRCNVKNETECDGTKTEVPCDYLKYEVNDECHSDMDKPPYWTIDRVEKICYGKESCTIPALDSVFGDPCPSKNKWLEVALRCSDRWTTKDYMQADDVTSQISSATGEYSVGLWVFPHSKPGVQAIVSFGAAPDSSTDILNNAILQWRGDEGGNTGRFYYYDDCVYDVLMKYADGRDIVVASHQWYQVWLTRAADGTMSMYLNGFLAATWTSVCAPAPGGTFILGMDLSDDMFPKEFFDGLMDEVVVYNVAVPEETIEKMMCWSNKHDILSDGLIAYYRFNRDDGPLALDESGNEFHGNLAMSLETLWQNNTLEKNGAFTDDATVAKIHTSYSFMGVPWFPTSTYSAHSLPGAQMEGELVGGQEVTVKGVNFVPRVSRVFYNDEEIAYEFVDMYTMTATIANLKDDPANTTAESVTYELSVVNALDTETCAAGDGTIQEEKVTYTQELGVRDLQDGLVCYFPFLGTPNDYAGQAKHGKLVGAWEQPYGLVRNRDSYPEQAYQFAEEDYIQIDGCIGRTVAMWIYYDDIERPVVHYSNVPFEAYEEDTGCQVSELATRNNAWLFVAGIMNDDMDLEKVYLNGEVSSNLKLREQVLSILFDKKIGGDGFKGKIDDVWIWDRELSQAEIVSQYHTNQYALEFGYGTEMSMEISTEAQGPPGLLARYFAYVMQEEVLEVMSQSYGDSAPVVIQSESGTSRFGTNNWAVELTGYIYAPYSQEYIFTIKADDVFRLWINKGAFTVDTEYETTTGSTPRHRYGPESMSEDQTDWVNVINEPCAVAACPEREVSGNIELTEGWYEIYMSYSDTSGPAGWSLEWQTTDGDITKQLIPKEYLRAGTGPTVMEAWVYPYEVDGDHTVVSQNYYGGLNGASIGIYQGGMYASVYVGCLAAGGLNDTKCDEYREVMSWKSPVVPKAWQHLYAAYDGDQWILYVDGLRTDSTNFRAYDTNSFSAKYRKFFAETRAPLVFGRDNMKEVIAGAPSDIRQYYGLIYSFAKWGKFRAPNLLCPIDGDENLFGKVGDLNGNFNDLLAYLMLNEGVGLTAYDQSGNGILQEYYMNAVITPPPSPLPLWVNATFEPRETSKGTFEVEGTVVGVVREGIAGESIAGKCAVFTISSFDTCRHKRMVGGDNYVVDITGPLHLNTETLTLSVGHGIEDMGDGSYRVSFTREVSGYYQIDVCIDNCEDTSVEQFKTYMHPYIADAGMSYIFDDLDDALYLDETNETMAGVPVEFTLQTVDMFGNLRTEGGITDWAFEINGPENFDGEWTDNKNGTYTFSYTAHVAGDYRYQVRMAGEAVCATGGNTCCGGTQSDYEYCTLAKTPEDPHSGGCHHCLTVHDGASLNFGTVSVPTVFPDMDVLDLDGNFTIYAYVKKGADSGQTREYILSKQSEYSGKGYWLALLPSPGMPGEYTLEGGVYVGSEIFRISRTLDPITLDPAQWAHVAMTYDGLNLNLYLDTRKVGAATFTDEPAKYGRRNAQPVRVGKDFAGQIDNVMMYSEVREPEHFAPDSNCPAFVRDMSHGPGPTEKLVAYYRFNEGDGYVTKDSSPLMNDGIIGLVCDSTAEGKTMHLDCPTGYQIIEVLYANFGDNDGSCGAYEMGECNYTGTMDIVNTTCRGQQSCVVTADMTTFANATCKSTTKSLAVNAVCGKPDDESDDENAGWKLDPAPTFVGQTVAAPEDIVCPFDLLEMGGPHWPMLPEWLHAEVTMLKNKGAQCSTADDLDHAVAGTPVVFALLAKDACGYRSMNASASAFQGSLKYPEMPNVTAHEIAPMASCVDAPHAGDFPPTPHNEIPFTVHNGTKVDGFCNGWGDTYVMVFTPGDDGEGTLELTLTVNRTEGPETMPVLPPMPTMIGWGALSSVTNVTGSGLTNAEAGVEAMFLVHAMDENGNLRMQTGDEDHIKVMVTGSSPAATRVTPSDKPGIYNAYIMYPEEGDYHVSVLVNSELVYEGDAKVHDMEVRPVTGLNLHFPEARFEHSMVSYDDELYIFGGARPDKTYLDSMLKYDTALGEFPALYSYRRKIEVENMVDEDFTVELTLDTAALIASGKLKGDCADLRFFNEDGAALSLWVEPTMSPGGCGSDKTKVWIRVPGGMDWFWMYYGNKDASSMSDPMSVFDFFEDFEYEASPLEMGWQLADTSTDTCTTEEGDHFGDAASFQTSTVSAMTGSRSLRADTIDKMGGSLFKAMPTMGKFTMKVFMYDMLCHGAHWVSPDFEACQPMPDMKTMLPSLNTGVGVYTASSEDHYCALYPWKTTGVEREVGWHSFTMRDNDEHLTVTYDAGGKSEAEVELRSDDMTTDISKVFIRAAQLPGDSAGSIALWDSIIVTPYNPDVEVHSSEEEFVNYNPEAKWEVVGSSSPPPARQAHTAVVYDDAMYVFGGERSAYEYSDVWKYEFEADEWAFQAPVNSSAELGRHDHSAVVYQDAMYVYGGRSPAPRDDFWKYDFKTKTWVPMPTSDLMHPRFGHGAAVSGDSMYVYGGYVSTEQGEGGLTDEIWEFNFEEEEWTKLGPRMENFERTVEDPADAIVFPQAIPSPRFPGQVLSTGMEPALYVVGGVGGESMMEELPELWKFDIEAKEWTLLAEHPLLARSDGAAALVGKGDFYKHVMLYGGHAHGKFLDDLVTMFVGETGTGDMHMDGEEMPEMSGEQTPEMSGPAMME</sequence>
<dbReference type="InterPro" id="IPR037524">
    <property type="entry name" value="PA14/GLEYA"/>
</dbReference>
<dbReference type="Gene3D" id="2.120.10.80">
    <property type="entry name" value="Kelch-type beta propeller"/>
    <property type="match status" value="1"/>
</dbReference>
<reference evidence="10" key="1">
    <citation type="submission" date="2021-01" db="EMBL/GenBank/DDBJ databases">
        <authorList>
            <person name="Corre E."/>
            <person name="Pelletier E."/>
            <person name="Niang G."/>
            <person name="Scheremetjew M."/>
            <person name="Finn R."/>
            <person name="Kale V."/>
            <person name="Holt S."/>
            <person name="Cochrane G."/>
            <person name="Meng A."/>
            <person name="Brown T."/>
            <person name="Cohen L."/>
        </authorList>
    </citation>
    <scope>NUCLEOTIDE SEQUENCE</scope>
    <source>
        <strain evidence="10">CCMP722</strain>
    </source>
</reference>